<protein>
    <recommendedName>
        <fullName evidence="4">Reverse transcriptase domain-containing protein</fullName>
    </recommendedName>
</protein>
<evidence type="ECO:0000313" key="2">
    <source>
        <dbReference type="EnsemblMetazoa" id="CapteP186481"/>
    </source>
</evidence>
<organism evidence="1">
    <name type="scientific">Capitella teleta</name>
    <name type="common">Polychaete worm</name>
    <dbReference type="NCBI Taxonomy" id="283909"/>
    <lineage>
        <taxon>Eukaryota</taxon>
        <taxon>Metazoa</taxon>
        <taxon>Spiralia</taxon>
        <taxon>Lophotrochozoa</taxon>
        <taxon>Annelida</taxon>
        <taxon>Polychaeta</taxon>
        <taxon>Sedentaria</taxon>
        <taxon>Scolecida</taxon>
        <taxon>Capitellidae</taxon>
        <taxon>Capitella</taxon>
    </lineage>
</organism>
<evidence type="ECO:0000313" key="3">
    <source>
        <dbReference type="Proteomes" id="UP000014760"/>
    </source>
</evidence>
<proteinExistence type="predicted"/>
<dbReference type="OrthoDB" id="10014409at2759"/>
<sequence length="302" mass="34238">MEEGFRFERMGQNFDHVAEMHDFWTQVQKMKNSAAQHPNSVDGARSDVEIVSVFKQKYSNLYNSVGYDHRVLDDTRDRVNELFSSHKASDCHVITLHEVKTVVSQLKRNKHDGLAGLSTDHLKNAPQLFLSHLTTFFNGLLTHGFSPDDFNVAVLIPIPKNKPSGAGCWLSGRFCGSFAYADDVILLAPSRKALACMLRTCANFASDFKDIFNASKSKLILYNVSDTVPVPFMNNYLDIVPTEKHLGFPLGASSNKHLIENLCKEIMSKTNMLYCNFKHLPIDALYKLFRTYCTPRLYLARF</sequence>
<dbReference type="Proteomes" id="UP000014760">
    <property type="component" value="Unassembled WGS sequence"/>
</dbReference>
<name>R7U3T7_CAPTE</name>
<gene>
    <name evidence="1" type="ORF">CAPTEDRAFT_186481</name>
</gene>
<accession>R7U3T7</accession>
<dbReference type="EnsemblMetazoa" id="CapteT186481">
    <property type="protein sequence ID" value="CapteP186481"/>
    <property type="gene ID" value="CapteG186481"/>
</dbReference>
<reference evidence="3" key="1">
    <citation type="submission" date="2012-12" db="EMBL/GenBank/DDBJ databases">
        <authorList>
            <person name="Hellsten U."/>
            <person name="Grimwood J."/>
            <person name="Chapman J.A."/>
            <person name="Shapiro H."/>
            <person name="Aerts A."/>
            <person name="Otillar R.P."/>
            <person name="Terry A.Y."/>
            <person name="Boore J.L."/>
            <person name="Simakov O."/>
            <person name="Marletaz F."/>
            <person name="Cho S.-J."/>
            <person name="Edsinger-Gonzales E."/>
            <person name="Havlak P."/>
            <person name="Kuo D.-H."/>
            <person name="Larsson T."/>
            <person name="Lv J."/>
            <person name="Arendt D."/>
            <person name="Savage R."/>
            <person name="Osoegawa K."/>
            <person name="de Jong P."/>
            <person name="Lindberg D.R."/>
            <person name="Seaver E.C."/>
            <person name="Weisblat D.A."/>
            <person name="Putnam N.H."/>
            <person name="Grigoriev I.V."/>
            <person name="Rokhsar D.S."/>
        </authorList>
    </citation>
    <scope>NUCLEOTIDE SEQUENCE</scope>
    <source>
        <strain evidence="3">I ESC-2004</strain>
    </source>
</reference>
<dbReference type="EMBL" id="KB308048">
    <property type="protein sequence ID" value="ELT98321.1"/>
    <property type="molecule type" value="Genomic_DNA"/>
</dbReference>
<reference evidence="2" key="3">
    <citation type="submission" date="2015-06" db="UniProtKB">
        <authorList>
            <consortium name="EnsemblMetazoa"/>
        </authorList>
    </citation>
    <scope>IDENTIFICATION</scope>
</reference>
<dbReference type="EMBL" id="AMQN01010521">
    <property type="status" value="NOT_ANNOTATED_CDS"/>
    <property type="molecule type" value="Genomic_DNA"/>
</dbReference>
<keyword evidence="3" id="KW-1185">Reference proteome</keyword>
<dbReference type="HOGENOM" id="CLU_922117_0_0_1"/>
<reference evidence="1 3" key="2">
    <citation type="journal article" date="2013" name="Nature">
        <title>Insights into bilaterian evolution from three spiralian genomes.</title>
        <authorList>
            <person name="Simakov O."/>
            <person name="Marletaz F."/>
            <person name="Cho S.J."/>
            <person name="Edsinger-Gonzales E."/>
            <person name="Havlak P."/>
            <person name="Hellsten U."/>
            <person name="Kuo D.H."/>
            <person name="Larsson T."/>
            <person name="Lv J."/>
            <person name="Arendt D."/>
            <person name="Savage R."/>
            <person name="Osoegawa K."/>
            <person name="de Jong P."/>
            <person name="Grimwood J."/>
            <person name="Chapman J.A."/>
            <person name="Shapiro H."/>
            <person name="Aerts A."/>
            <person name="Otillar R.P."/>
            <person name="Terry A.Y."/>
            <person name="Boore J.L."/>
            <person name="Grigoriev I.V."/>
            <person name="Lindberg D.R."/>
            <person name="Seaver E.C."/>
            <person name="Weisblat D.A."/>
            <person name="Putnam N.H."/>
            <person name="Rokhsar D.S."/>
        </authorList>
    </citation>
    <scope>NUCLEOTIDE SEQUENCE</scope>
    <source>
        <strain evidence="1 3">I ESC-2004</strain>
    </source>
</reference>
<evidence type="ECO:0000313" key="1">
    <source>
        <dbReference type="EMBL" id="ELT98321.1"/>
    </source>
</evidence>
<evidence type="ECO:0008006" key="4">
    <source>
        <dbReference type="Google" id="ProtNLM"/>
    </source>
</evidence>
<dbReference type="EMBL" id="AMQN01010520">
    <property type="status" value="NOT_ANNOTATED_CDS"/>
    <property type="molecule type" value="Genomic_DNA"/>
</dbReference>
<dbReference type="AlphaFoldDB" id="R7U3T7"/>